<dbReference type="GO" id="GO:0000390">
    <property type="term" value="P:spliceosomal complex disassembly"/>
    <property type="evidence" value="ECO:0007669"/>
    <property type="project" value="InterPro"/>
</dbReference>
<feature type="compositionally biased region" description="Acidic residues" evidence="7">
    <location>
        <begin position="10"/>
        <end position="31"/>
    </location>
</feature>
<sequence>MARRKRFLEDDSSDDSEIDDEYSDPNEDPDERAERLLHQDPYQRGKRRRRGRGKESATYGVFGESEDEDPKAGKRADITKAPAFVSSKPTVLETEAIPDIPEAVAKAGSSDDDDDDEGDDDGGEDAEDASESDSASDSSDPIRPASPHLHTREPSDEPTDKPVGLGGGGQAAFRAMFAQSGEPSSSSSLGGIGARGGIGAKGGIGARGGIGSGGTGASTPAEDEAPRSQRSFVRTEAPPPVQRAELTSTEKQHFAKISGGFGARMLASMGWEAGTGLGANRQGIITPIESKLRPQKAGIAYKGFSEKTDQSKREAKRKAKMEGKAVSSDEDEPSMSKKKKSKAKFGDDHREGAEKPAWKRPKKSKIRVEHKTYEEIVRDAGVDTATAGVGQIIDATGAVLREVGSITEISGWAPTSDTTRLVEIRHNIRMIVDLAKGDLDGLAREGRATNERKKWVDNEEKRLRGKVSEEADLIARLQRVHLVVDEISAKAKAISQEPEPGSKLEEFTPYFDQLLMEYSGEYERYRLDEIVVASIAPALRRVMAEWDPLRDPTAFTDIFRRWKKAFRLKQPSESTALITGDLMASTTGVSNQTQMTPYESLLWTVWLPRVRSSINNMWSATEPDSALALFDGWRDLLPPFIHDNVLDQLIIPKIQKAVSEWNPKNAAQSLQAIVFPWLSHVGLRMEDLVGDAKRKVRSSLRGWKVGDGVPKDLIPWKDIFGTKDWDNVLLKYIVPKLSSTLREDFAVNPRSQDLGPLHAVLEWAGIIRDSIIARVLEAEFFGKWLSTLHVWLTSKKPNFDEIVEWYQFWKKKVFPEHLLEHSSVASGFERGLQLMNSAMALGPNAAAKLPKPDLTRDPLTPGTTVGGKSKVANGTVRPQPSHTADVSFRTIVDEFAASHNLLLMPTQKTHERSRMPLYRVSNNASGKGGILVYLLDDVVWTGEGDDWKPVSLEEMVLRATKKQ</sequence>
<dbReference type="InterPro" id="IPR022159">
    <property type="entry name" value="STIP/TFIP11_N"/>
</dbReference>
<keyword evidence="4" id="KW-0747">Spliceosome</keyword>
<accession>A0A8H7HU39</accession>
<evidence type="ECO:0000256" key="2">
    <source>
        <dbReference type="ARBA" id="ARBA00010900"/>
    </source>
</evidence>
<evidence type="ECO:0000256" key="5">
    <source>
        <dbReference type="ARBA" id="ARBA00023187"/>
    </source>
</evidence>
<evidence type="ECO:0000256" key="4">
    <source>
        <dbReference type="ARBA" id="ARBA00022728"/>
    </source>
</evidence>
<dbReference type="GO" id="GO:0003676">
    <property type="term" value="F:nucleic acid binding"/>
    <property type="evidence" value="ECO:0007669"/>
    <property type="project" value="InterPro"/>
</dbReference>
<feature type="domain" description="G-patch" evidence="8">
    <location>
        <begin position="258"/>
        <end position="304"/>
    </location>
</feature>
<comment type="caution">
    <text evidence="9">The sequence shown here is derived from an EMBL/GenBank/DDBJ whole genome shotgun (WGS) entry which is preliminary data.</text>
</comment>
<proteinExistence type="inferred from homology"/>
<dbReference type="Proteomes" id="UP000602905">
    <property type="component" value="Unassembled WGS sequence"/>
</dbReference>
<dbReference type="PANTHER" id="PTHR23329">
    <property type="entry name" value="TUFTELIN-INTERACTING PROTEIN 11-RELATED"/>
    <property type="match status" value="1"/>
</dbReference>
<dbReference type="Pfam" id="PF12457">
    <property type="entry name" value="TIP_N"/>
    <property type="match status" value="1"/>
</dbReference>
<feature type="region of interest" description="Disordered" evidence="7">
    <location>
        <begin position="301"/>
        <end position="366"/>
    </location>
</feature>
<dbReference type="OrthoDB" id="4822at2759"/>
<dbReference type="InterPro" id="IPR022783">
    <property type="entry name" value="GCFC_dom"/>
</dbReference>
<keyword evidence="3" id="KW-0507">mRNA processing</keyword>
<dbReference type="PROSITE" id="PS50174">
    <property type="entry name" value="G_PATCH"/>
    <property type="match status" value="1"/>
</dbReference>
<dbReference type="AlphaFoldDB" id="A0A8H7HU39"/>
<feature type="compositionally biased region" description="Gly residues" evidence="7">
    <location>
        <begin position="190"/>
        <end position="216"/>
    </location>
</feature>
<feature type="compositionally biased region" description="Basic and acidic residues" evidence="7">
    <location>
        <begin position="150"/>
        <end position="160"/>
    </location>
</feature>
<feature type="compositionally biased region" description="Basic and acidic residues" evidence="7">
    <location>
        <begin position="344"/>
        <end position="357"/>
    </location>
</feature>
<feature type="compositionally biased region" description="Basic and acidic residues" evidence="7">
    <location>
        <begin position="304"/>
        <end position="313"/>
    </location>
</feature>
<evidence type="ECO:0000256" key="1">
    <source>
        <dbReference type="ARBA" id="ARBA00004123"/>
    </source>
</evidence>
<feature type="compositionally biased region" description="Basic and acidic residues" evidence="7">
    <location>
        <begin position="32"/>
        <end position="43"/>
    </location>
</feature>
<comment type="subcellular location">
    <subcellularLocation>
        <location evidence="1">Nucleus</location>
    </subcellularLocation>
</comment>
<dbReference type="InterPro" id="IPR000467">
    <property type="entry name" value="G_patch_dom"/>
</dbReference>
<feature type="region of interest" description="Disordered" evidence="7">
    <location>
        <begin position="850"/>
        <end position="882"/>
    </location>
</feature>
<gene>
    <name evidence="9" type="ORF">RHS03_05332</name>
</gene>
<evidence type="ECO:0000256" key="3">
    <source>
        <dbReference type="ARBA" id="ARBA00022664"/>
    </source>
</evidence>
<protein>
    <submittedName>
        <fullName evidence="9">TFP11 protein</fullName>
    </submittedName>
</protein>
<keyword evidence="6" id="KW-0539">Nucleus</keyword>
<dbReference type="EMBL" id="JACYCD010000053">
    <property type="protein sequence ID" value="KAF8705547.1"/>
    <property type="molecule type" value="Genomic_DNA"/>
</dbReference>
<name>A0A8H7HU39_9AGAM</name>
<keyword evidence="5" id="KW-0508">mRNA splicing</keyword>
<feature type="compositionally biased region" description="Low complexity" evidence="7">
    <location>
        <begin position="180"/>
        <end position="189"/>
    </location>
</feature>
<evidence type="ECO:0000259" key="8">
    <source>
        <dbReference type="PROSITE" id="PS50174"/>
    </source>
</evidence>
<evidence type="ECO:0000313" key="10">
    <source>
        <dbReference type="Proteomes" id="UP000602905"/>
    </source>
</evidence>
<dbReference type="GO" id="GO:0071008">
    <property type="term" value="C:U2-type post-mRNA release spliceosomal complex"/>
    <property type="evidence" value="ECO:0007669"/>
    <property type="project" value="TreeGrafter"/>
</dbReference>
<feature type="compositionally biased region" description="Acidic residues" evidence="7">
    <location>
        <begin position="110"/>
        <end position="131"/>
    </location>
</feature>
<dbReference type="Pfam" id="PF07842">
    <property type="entry name" value="GCFC"/>
    <property type="match status" value="1"/>
</dbReference>
<evidence type="ECO:0000256" key="6">
    <source>
        <dbReference type="ARBA" id="ARBA00023242"/>
    </source>
</evidence>
<organism evidence="9 10">
    <name type="scientific">Rhizoctonia solani</name>
    <dbReference type="NCBI Taxonomy" id="456999"/>
    <lineage>
        <taxon>Eukaryota</taxon>
        <taxon>Fungi</taxon>
        <taxon>Dikarya</taxon>
        <taxon>Basidiomycota</taxon>
        <taxon>Agaricomycotina</taxon>
        <taxon>Agaricomycetes</taxon>
        <taxon>Cantharellales</taxon>
        <taxon>Ceratobasidiaceae</taxon>
        <taxon>Rhizoctonia</taxon>
    </lineage>
</organism>
<feature type="region of interest" description="Disordered" evidence="7">
    <location>
        <begin position="1"/>
        <end position="251"/>
    </location>
</feature>
<dbReference type="InterPro" id="IPR045211">
    <property type="entry name" value="TFP11/STIP/Ntr1"/>
</dbReference>
<dbReference type="SMART" id="SM00443">
    <property type="entry name" value="G_patch"/>
    <property type="match status" value="1"/>
</dbReference>
<dbReference type="Pfam" id="PF01585">
    <property type="entry name" value="G-patch"/>
    <property type="match status" value="1"/>
</dbReference>
<reference evidence="9" key="1">
    <citation type="submission" date="2020-09" db="EMBL/GenBank/DDBJ databases">
        <title>Comparative genome analyses of four rice-infecting Rhizoctonia solani isolates reveal extensive enrichment of homogalacturonan modification genes.</title>
        <authorList>
            <person name="Lee D.-Y."/>
            <person name="Jeon J."/>
            <person name="Kim K.-T."/>
            <person name="Cheong K."/>
            <person name="Song H."/>
            <person name="Choi G."/>
            <person name="Ko J."/>
            <person name="Opiyo S.O."/>
            <person name="Zuo S."/>
            <person name="Madhav S."/>
            <person name="Lee Y.-H."/>
            <person name="Wang G.-L."/>
        </authorList>
    </citation>
    <scope>NUCLEOTIDE SEQUENCE</scope>
    <source>
        <strain evidence="9">AG1-IA WGL</strain>
    </source>
</reference>
<evidence type="ECO:0000256" key="7">
    <source>
        <dbReference type="SAM" id="MobiDB-lite"/>
    </source>
</evidence>
<evidence type="ECO:0000313" key="9">
    <source>
        <dbReference type="EMBL" id="KAF8705547.1"/>
    </source>
</evidence>
<comment type="similarity">
    <text evidence="2">Belongs to the TFP11/STIP family.</text>
</comment>
<dbReference type="PANTHER" id="PTHR23329:SF1">
    <property type="entry name" value="TUFTELIN-INTERACTING PROTEIN 11"/>
    <property type="match status" value="1"/>
</dbReference>
<feature type="non-terminal residue" evidence="9">
    <location>
        <position position="963"/>
    </location>
</feature>